<reference evidence="1 2" key="1">
    <citation type="submission" date="2015-01" db="EMBL/GenBank/DDBJ databases">
        <title>Evolution of Trichinella species and genotypes.</title>
        <authorList>
            <person name="Korhonen P.K."/>
            <person name="Edoardo P."/>
            <person name="Giuseppe L.R."/>
            <person name="Gasser R.B."/>
        </authorList>
    </citation>
    <scope>NUCLEOTIDE SEQUENCE [LARGE SCALE GENOMIC DNA]</scope>
    <source>
        <strain evidence="1">ISS141</strain>
    </source>
</reference>
<name>A0A0V0XF21_TRIPS</name>
<evidence type="ECO:0000313" key="2">
    <source>
        <dbReference type="Proteomes" id="UP000054815"/>
    </source>
</evidence>
<accession>A0A0V0XF21</accession>
<organism evidence="1 2">
    <name type="scientific">Trichinella pseudospiralis</name>
    <name type="common">Parasitic roundworm</name>
    <dbReference type="NCBI Taxonomy" id="6337"/>
    <lineage>
        <taxon>Eukaryota</taxon>
        <taxon>Metazoa</taxon>
        <taxon>Ecdysozoa</taxon>
        <taxon>Nematoda</taxon>
        <taxon>Enoplea</taxon>
        <taxon>Dorylaimia</taxon>
        <taxon>Trichinellida</taxon>
        <taxon>Trichinellidae</taxon>
        <taxon>Trichinella</taxon>
    </lineage>
</organism>
<comment type="caution">
    <text evidence="1">The sequence shown here is derived from an EMBL/GenBank/DDBJ whole genome shotgun (WGS) entry which is preliminary data.</text>
</comment>
<dbReference type="AlphaFoldDB" id="A0A0V0XF21"/>
<protein>
    <submittedName>
        <fullName evidence="1">Uncharacterized protein</fullName>
    </submittedName>
</protein>
<proteinExistence type="predicted"/>
<dbReference type="Proteomes" id="UP000054815">
    <property type="component" value="Unassembled WGS sequence"/>
</dbReference>
<sequence>MSRDCCELLISIMRVEKPVLTIHVNGISGFVKNCLTQPNTIFSSREAFVISAIGRLLVFMNFSVNDQVVFIVRNFQDDDNNFVLEEVSVEEDRTLLDEESTEKERESEDRSHFVQPETFIVCDGTGWACIREGSHSADTLQCFIDEILEIICHGTL</sequence>
<gene>
    <name evidence="1" type="ORF">T4E_5436</name>
</gene>
<dbReference type="EMBL" id="JYDU01000350">
    <property type="protein sequence ID" value="KRX86641.1"/>
    <property type="molecule type" value="Genomic_DNA"/>
</dbReference>
<evidence type="ECO:0000313" key="1">
    <source>
        <dbReference type="EMBL" id="KRX86641.1"/>
    </source>
</evidence>